<evidence type="ECO:0000256" key="2">
    <source>
        <dbReference type="ARBA" id="ARBA00012438"/>
    </source>
</evidence>
<evidence type="ECO:0000256" key="3">
    <source>
        <dbReference type="ARBA" id="ARBA00022553"/>
    </source>
</evidence>
<protein>
    <recommendedName>
        <fullName evidence="2">histidine kinase</fullName>
        <ecNumber evidence="2">2.7.13.3</ecNumber>
    </recommendedName>
</protein>
<comment type="caution">
    <text evidence="12">The sequence shown here is derived from an EMBL/GenBank/DDBJ whole genome shotgun (WGS) entry which is preliminary data.</text>
</comment>
<evidence type="ECO:0000256" key="4">
    <source>
        <dbReference type="ARBA" id="ARBA00022679"/>
    </source>
</evidence>
<dbReference type="InterPro" id="IPR003594">
    <property type="entry name" value="HATPase_dom"/>
</dbReference>
<dbReference type="GO" id="GO:0004673">
    <property type="term" value="F:protein histidine kinase activity"/>
    <property type="evidence" value="ECO:0007669"/>
    <property type="project" value="UniProtKB-EC"/>
</dbReference>
<evidence type="ECO:0000256" key="5">
    <source>
        <dbReference type="ARBA" id="ARBA00022741"/>
    </source>
</evidence>
<keyword evidence="13" id="KW-1185">Reference proteome</keyword>
<organism evidence="12 13">
    <name type="scientific">Flavobacterium supellecticarium</name>
    <dbReference type="NCBI Taxonomy" id="2565924"/>
    <lineage>
        <taxon>Bacteria</taxon>
        <taxon>Pseudomonadati</taxon>
        <taxon>Bacteroidota</taxon>
        <taxon>Flavobacteriia</taxon>
        <taxon>Flavobacteriales</taxon>
        <taxon>Flavobacteriaceae</taxon>
        <taxon>Flavobacterium</taxon>
    </lineage>
</organism>
<dbReference type="InterPro" id="IPR011990">
    <property type="entry name" value="TPR-like_helical_dom_sf"/>
</dbReference>
<evidence type="ECO:0000256" key="1">
    <source>
        <dbReference type="ARBA" id="ARBA00000085"/>
    </source>
</evidence>
<keyword evidence="4" id="KW-0808">Transferase</keyword>
<comment type="catalytic activity">
    <reaction evidence="1">
        <text>ATP + protein L-histidine = ADP + protein N-phospho-L-histidine.</text>
        <dbReference type="EC" id="2.7.13.3"/>
    </reaction>
</comment>
<dbReference type="InterPro" id="IPR011495">
    <property type="entry name" value="Sig_transdc_His_kin_sub2_dim/P"/>
</dbReference>
<dbReference type="SUPFAM" id="SSF55874">
    <property type="entry name" value="ATPase domain of HSP90 chaperone/DNA topoisomerase II/histidine kinase"/>
    <property type="match status" value="1"/>
</dbReference>
<feature type="signal peptide" evidence="10">
    <location>
        <begin position="1"/>
        <end position="23"/>
    </location>
</feature>
<dbReference type="Gene3D" id="3.30.450.20">
    <property type="entry name" value="PAS domain"/>
    <property type="match status" value="1"/>
</dbReference>
<dbReference type="Pfam" id="PF02518">
    <property type="entry name" value="HATPase_c"/>
    <property type="match status" value="1"/>
</dbReference>
<feature type="transmembrane region" description="Helical" evidence="9">
    <location>
        <begin position="401"/>
        <end position="422"/>
    </location>
</feature>
<dbReference type="InterPro" id="IPR005467">
    <property type="entry name" value="His_kinase_dom"/>
</dbReference>
<keyword evidence="3" id="KW-0597">Phosphoprotein</keyword>
<name>A0A4S3ZQV1_9FLAO</name>
<proteinExistence type="predicted"/>
<keyword evidence="10" id="KW-0732">Signal</keyword>
<dbReference type="AlphaFoldDB" id="A0A4S3ZQV1"/>
<evidence type="ECO:0000256" key="7">
    <source>
        <dbReference type="ARBA" id="ARBA00022840"/>
    </source>
</evidence>
<evidence type="ECO:0000313" key="12">
    <source>
        <dbReference type="EMBL" id="THF47969.1"/>
    </source>
</evidence>
<sequence>MFRFGIFKTALSIVLLFASVCHATVEKDSIRNAYGSKNAIDKVLFYEKLDLNTKRSYQDFFYTSFPRLSQDPLIQNSKKNDIRYRFALAEVYNIKGDEINAINVLKSIRNDKEYKLSDTEYMNLLVALQKSYLNLNLYSNVFQINSEIGTLRKKGVYFPLWSYNIKSQLYARLYLYEKAIRQLKSEIRDLERYVQNDPLIIPSAYNDLGFYYSLNDNIDSSFYYYKRSLQLSERYLKKSQPEAYNRLTGTVKGNMAVLYCKRNDYKTAIPLLQEDISVNSGNKDDNLGSATSRILLSECYSRLQQYDRAKTVLLDVEQFLPHISQPATLVYFYKTKAELLKALKQTDRAYAYYKKAFRLNDSINKQNQSRLLGGNEILYHLEQQDDLIAQQQTAIQHKQKYILQIILSALMIITLFAFIYMINSRKKQLKIQKMNAEISAKNKVIKESLSEKETLLREIHHRVNNNLQMISGILALQQMYNTDDSIRLILQEGQARIQSIALIHKALYHSDNFARVSFESYLNELVTAIQKTYQNEAKTIHCIVDAGQIELNINTAIPLSLIINEIITNSFKHAFKNRSEGRINIRLSKLNDHYKLSISDNGIGLPDHFDPTNLHSIGFDLIMGLTKQLDGELTWQNQNGTQINITFNEITTQS</sequence>
<keyword evidence="9" id="KW-0812">Transmembrane</keyword>
<evidence type="ECO:0000256" key="6">
    <source>
        <dbReference type="ARBA" id="ARBA00022777"/>
    </source>
</evidence>
<dbReference type="OrthoDB" id="9767435at2"/>
<dbReference type="GO" id="GO:0005524">
    <property type="term" value="F:ATP binding"/>
    <property type="evidence" value="ECO:0007669"/>
    <property type="project" value="UniProtKB-KW"/>
</dbReference>
<evidence type="ECO:0000313" key="13">
    <source>
        <dbReference type="Proteomes" id="UP000307507"/>
    </source>
</evidence>
<reference evidence="12 13" key="1">
    <citation type="submission" date="2019-04" db="EMBL/GenBank/DDBJ databases">
        <title>Flavobacterium sp. nov. isolated from construction timber.</title>
        <authorList>
            <person name="Lin S.-Y."/>
            <person name="Chang C.-T."/>
            <person name="Young C.-C."/>
        </authorList>
    </citation>
    <scope>NUCLEOTIDE SEQUENCE [LARGE SCALE GENOMIC DNA]</scope>
    <source>
        <strain evidence="12 13">CC-CTC003</strain>
    </source>
</reference>
<dbReference type="PANTHER" id="PTHR41523">
    <property type="entry name" value="TWO-COMPONENT SYSTEM SENSOR PROTEIN"/>
    <property type="match status" value="1"/>
</dbReference>
<keyword evidence="6" id="KW-0418">Kinase</keyword>
<evidence type="ECO:0000256" key="10">
    <source>
        <dbReference type="SAM" id="SignalP"/>
    </source>
</evidence>
<dbReference type="SMART" id="SM00028">
    <property type="entry name" value="TPR"/>
    <property type="match status" value="4"/>
</dbReference>
<keyword evidence="7" id="KW-0067">ATP-binding</keyword>
<dbReference type="SUPFAM" id="SSF48452">
    <property type="entry name" value="TPR-like"/>
    <property type="match status" value="2"/>
</dbReference>
<keyword evidence="8" id="KW-0802">TPR repeat</keyword>
<dbReference type="EMBL" id="SSNZ01000010">
    <property type="protein sequence ID" value="THF47969.1"/>
    <property type="molecule type" value="Genomic_DNA"/>
</dbReference>
<evidence type="ECO:0000259" key="11">
    <source>
        <dbReference type="PROSITE" id="PS50109"/>
    </source>
</evidence>
<dbReference type="Gene3D" id="3.30.565.10">
    <property type="entry name" value="Histidine kinase-like ATPase, C-terminal domain"/>
    <property type="match status" value="1"/>
</dbReference>
<evidence type="ECO:0000256" key="9">
    <source>
        <dbReference type="SAM" id="Phobius"/>
    </source>
</evidence>
<dbReference type="Gene3D" id="1.25.40.10">
    <property type="entry name" value="Tetratricopeptide repeat domain"/>
    <property type="match status" value="1"/>
</dbReference>
<dbReference type="Proteomes" id="UP000307507">
    <property type="component" value="Unassembled WGS sequence"/>
</dbReference>
<keyword evidence="9" id="KW-1133">Transmembrane helix</keyword>
<feature type="repeat" description="TPR" evidence="8">
    <location>
        <begin position="202"/>
        <end position="235"/>
    </location>
</feature>
<feature type="domain" description="Histidine kinase" evidence="11">
    <location>
        <begin position="458"/>
        <end position="651"/>
    </location>
</feature>
<accession>A0A4S3ZQV1</accession>
<keyword evidence="5" id="KW-0547">Nucleotide-binding</keyword>
<dbReference type="InterPro" id="IPR036890">
    <property type="entry name" value="HATPase_C_sf"/>
</dbReference>
<feature type="chain" id="PRO_5020281468" description="histidine kinase" evidence="10">
    <location>
        <begin position="24"/>
        <end position="654"/>
    </location>
</feature>
<dbReference type="Pfam" id="PF13374">
    <property type="entry name" value="TPR_10"/>
    <property type="match status" value="1"/>
</dbReference>
<dbReference type="RefSeq" id="WP_136404283.1">
    <property type="nucleotide sequence ID" value="NZ_SSNZ01000010.1"/>
</dbReference>
<dbReference type="InterPro" id="IPR019734">
    <property type="entry name" value="TPR_rpt"/>
</dbReference>
<evidence type="ECO:0000256" key="8">
    <source>
        <dbReference type="PROSITE-ProRule" id="PRU00339"/>
    </source>
</evidence>
<dbReference type="EC" id="2.7.13.3" evidence="2"/>
<dbReference type="SMART" id="SM00387">
    <property type="entry name" value="HATPase_c"/>
    <property type="match status" value="1"/>
</dbReference>
<gene>
    <name evidence="12" type="ORF">E6C50_16175</name>
</gene>
<keyword evidence="9" id="KW-0472">Membrane</keyword>
<dbReference type="PROSITE" id="PS50005">
    <property type="entry name" value="TPR"/>
    <property type="match status" value="1"/>
</dbReference>
<dbReference type="PROSITE" id="PS50109">
    <property type="entry name" value="HIS_KIN"/>
    <property type="match status" value="1"/>
</dbReference>
<dbReference type="Pfam" id="PF07568">
    <property type="entry name" value="HisKA_2"/>
    <property type="match status" value="1"/>
</dbReference>
<dbReference type="PANTHER" id="PTHR41523:SF8">
    <property type="entry name" value="ETHYLENE RESPONSE SENSOR PROTEIN"/>
    <property type="match status" value="1"/>
</dbReference>